<name>A0A2P4XKJ6_9STRA</name>
<proteinExistence type="predicted"/>
<evidence type="ECO:0000256" key="1">
    <source>
        <dbReference type="SAM" id="MobiDB-lite"/>
    </source>
</evidence>
<gene>
    <name evidence="2" type="ORF">PHPALM_18172</name>
</gene>
<feature type="compositionally biased region" description="Acidic residues" evidence="1">
    <location>
        <begin position="131"/>
        <end position="150"/>
    </location>
</feature>
<dbReference type="OrthoDB" id="125860at2759"/>
<feature type="region of interest" description="Disordered" evidence="1">
    <location>
        <begin position="12"/>
        <end position="110"/>
    </location>
</feature>
<evidence type="ECO:0000313" key="3">
    <source>
        <dbReference type="Proteomes" id="UP000237271"/>
    </source>
</evidence>
<dbReference type="AlphaFoldDB" id="A0A2P4XKJ6"/>
<feature type="compositionally biased region" description="Acidic residues" evidence="1">
    <location>
        <begin position="66"/>
        <end position="85"/>
    </location>
</feature>
<feature type="region of interest" description="Disordered" evidence="1">
    <location>
        <begin position="124"/>
        <end position="159"/>
    </location>
</feature>
<dbReference type="Proteomes" id="UP000237271">
    <property type="component" value="Unassembled WGS sequence"/>
</dbReference>
<comment type="caution">
    <text evidence="2">The sequence shown here is derived from an EMBL/GenBank/DDBJ whole genome shotgun (WGS) entry which is preliminary data.</text>
</comment>
<keyword evidence="3" id="KW-1185">Reference proteome</keyword>
<sequence length="264" mass="29188">MYADGNCLRYTADADSTSIGENAPASEGYADGDDRDYAHNDVASFENNDSASDESCDGDRVAAPDDTGDEDYELEDDLDDSEEEEKTTGSPARAADRRQHHSVSSRQTRLEVMDALDSNLVLDGGNAFLESDGEGRDESDEDSDNDDASDTESSYNELPQVAGLQNEVAHLTSLLDSDELKRLHMNVQASSQVFADAQLEDMTDRGWYRLPENATVDIPNDRDVDRMYKGYCGPSEDVIGASKSPIDLFYYFLPKPLWRQIASY</sequence>
<protein>
    <submittedName>
        <fullName evidence="2">Uncharacterized protein</fullName>
    </submittedName>
</protein>
<dbReference type="EMBL" id="NCKW01009779">
    <property type="protein sequence ID" value="POM66029.1"/>
    <property type="molecule type" value="Genomic_DNA"/>
</dbReference>
<evidence type="ECO:0000313" key="2">
    <source>
        <dbReference type="EMBL" id="POM66029.1"/>
    </source>
</evidence>
<organism evidence="2 3">
    <name type="scientific">Phytophthora palmivora</name>
    <dbReference type="NCBI Taxonomy" id="4796"/>
    <lineage>
        <taxon>Eukaryota</taxon>
        <taxon>Sar</taxon>
        <taxon>Stramenopiles</taxon>
        <taxon>Oomycota</taxon>
        <taxon>Peronosporomycetes</taxon>
        <taxon>Peronosporales</taxon>
        <taxon>Peronosporaceae</taxon>
        <taxon>Phytophthora</taxon>
    </lineage>
</organism>
<reference evidence="2 3" key="1">
    <citation type="journal article" date="2017" name="Genome Biol. Evol.">
        <title>Phytophthora megakarya and P. palmivora, closely related causal agents of cacao black pod rot, underwent increases in genome sizes and gene numbers by different mechanisms.</title>
        <authorList>
            <person name="Ali S.S."/>
            <person name="Shao J."/>
            <person name="Lary D.J."/>
            <person name="Kronmiller B."/>
            <person name="Shen D."/>
            <person name="Strem M.D."/>
            <person name="Amoako-Attah I."/>
            <person name="Akrofi A.Y."/>
            <person name="Begoude B.A."/>
            <person name="Ten Hoopen G.M."/>
            <person name="Coulibaly K."/>
            <person name="Kebe B.I."/>
            <person name="Melnick R.L."/>
            <person name="Guiltinan M.J."/>
            <person name="Tyler B.M."/>
            <person name="Meinhardt L.W."/>
            <person name="Bailey B.A."/>
        </authorList>
    </citation>
    <scope>NUCLEOTIDE SEQUENCE [LARGE SCALE GENOMIC DNA]</scope>
    <source>
        <strain evidence="3">sbr112.9</strain>
    </source>
</reference>
<accession>A0A2P4XKJ6</accession>